<sequence length="624" mass="73806">MLTNDLIKYLKQKYSLTFKQMLTNNRNIFVLMVPNSNDFFAILSRVPNKEIGINKNGHAITLDLKCGEFSQTLTDLPGFSQAFRIKSDKWVGIWLNQVDDEEVKKAVDYAYKLALNGEIKTTGQYLLIPEDETSQKNAYQAETIPPRKDISKSKSSEEKKDEIPREIAKMLQSYDYTILPALGRQKNFYHQGQLMANYEDNYEHNFVFNHFYPTYHDMTVHQLRTYFTWRSKVRKGIYKSTSRSYVFIYIYELLNQIGVKSPEDGYQLLKKLYKEYILVYDSEIKTYLNNWIKDYVVFYNLTEHKDENFVKENEQDRLYEDLLNPQDSIKLINALKGVASYHGKSPLEANKYQELLFFVWQKLLANREYFNFASEILFTLTEREYYFFSRALLYKRTPHFDNFEITSNRKFYQKNGHTYYEYFSPVARQKTKINAVLHEIDRLSRIEYHKGRKLKANNLKAAMVIVIEQAIREFHAQEIEAQRPKIEIDLSNLDKIRLDASKTRESLLTEEEKTLELEANGDQEDNSKKVEETTSEKEQNQAIEKEIPYGLTEDEYMFLMALWHHTSWKKELQQKHLMTSILADSINEKLFDEIGDSLIEFNGDEPLIIEDYLPDLAELFGEEE</sequence>
<feature type="domain" description="TerB N-terminal" evidence="2">
    <location>
        <begin position="155"/>
        <end position="327"/>
    </location>
</feature>
<feature type="compositionally biased region" description="Basic and acidic residues" evidence="1">
    <location>
        <begin position="525"/>
        <end position="542"/>
    </location>
</feature>
<reference evidence="5" key="1">
    <citation type="submission" date="2018-03" db="EMBL/GenBank/DDBJ databases">
        <title>New taxa in the Lactobacillus gasseri group.</title>
        <authorList>
            <person name="Tanizawa Y."/>
            <person name="Tohno M."/>
            <person name="Endo A."/>
            <person name="Arita M."/>
        </authorList>
    </citation>
    <scope>NUCLEOTIDE SEQUENCE [LARGE SCALE GENOMIC DNA]</scope>
    <source>
        <strain evidence="5">DSM 24759</strain>
    </source>
</reference>
<protein>
    <recommendedName>
        <fullName evidence="6">TerB-C domain-containing protein</fullName>
    </recommendedName>
</protein>
<dbReference type="InterPro" id="IPR025266">
    <property type="entry name" value="TerB_N"/>
</dbReference>
<feature type="domain" description="TerB-C" evidence="3">
    <location>
        <begin position="474"/>
        <end position="616"/>
    </location>
</feature>
<evidence type="ECO:0000313" key="4">
    <source>
        <dbReference type="EMBL" id="GBG04849.1"/>
    </source>
</evidence>
<feature type="region of interest" description="Disordered" evidence="1">
    <location>
        <begin position="137"/>
        <end position="162"/>
    </location>
</feature>
<evidence type="ECO:0000313" key="5">
    <source>
        <dbReference type="Proteomes" id="UP000257317"/>
    </source>
</evidence>
<evidence type="ECO:0008006" key="6">
    <source>
        <dbReference type="Google" id="ProtNLM"/>
    </source>
</evidence>
<comment type="caution">
    <text evidence="4">The sequence shown here is derived from an EMBL/GenBank/DDBJ whole genome shotgun (WGS) entry which is preliminary data.</text>
</comment>
<dbReference type="RefSeq" id="WP_117118188.1">
    <property type="nucleotide sequence ID" value="NZ_BFBY01000004.1"/>
</dbReference>
<dbReference type="AlphaFoldDB" id="A0A2Z6TT19"/>
<keyword evidence="5" id="KW-1185">Reference proteome</keyword>
<accession>A0A2Z6TT19</accession>
<dbReference type="Gene3D" id="3.90.1150.30">
    <property type="match status" value="1"/>
</dbReference>
<dbReference type="InterPro" id="IPR038056">
    <property type="entry name" value="YjbR-like_sf"/>
</dbReference>
<evidence type="ECO:0000259" key="2">
    <source>
        <dbReference type="Pfam" id="PF13208"/>
    </source>
</evidence>
<organism evidence="4 5">
    <name type="scientific">Lactobacillus rodentium</name>
    <dbReference type="NCBI Taxonomy" id="947835"/>
    <lineage>
        <taxon>Bacteria</taxon>
        <taxon>Bacillati</taxon>
        <taxon>Bacillota</taxon>
        <taxon>Bacilli</taxon>
        <taxon>Lactobacillales</taxon>
        <taxon>Lactobacillaceae</taxon>
        <taxon>Lactobacillus</taxon>
    </lineage>
</organism>
<evidence type="ECO:0000256" key="1">
    <source>
        <dbReference type="SAM" id="MobiDB-lite"/>
    </source>
</evidence>
<gene>
    <name evidence="4" type="ORF">LrDSM24759_07630</name>
</gene>
<dbReference type="EMBL" id="BFBY01000004">
    <property type="protein sequence ID" value="GBG04849.1"/>
    <property type="molecule type" value="Genomic_DNA"/>
</dbReference>
<feature type="region of interest" description="Disordered" evidence="1">
    <location>
        <begin position="509"/>
        <end position="542"/>
    </location>
</feature>
<evidence type="ECO:0000259" key="3">
    <source>
        <dbReference type="Pfam" id="PF15615"/>
    </source>
</evidence>
<dbReference type="Pfam" id="PF13208">
    <property type="entry name" value="TerB_N"/>
    <property type="match status" value="1"/>
</dbReference>
<name>A0A2Z6TT19_9LACO</name>
<dbReference type="SUPFAM" id="SSF142906">
    <property type="entry name" value="YjbR-like"/>
    <property type="match status" value="1"/>
</dbReference>
<dbReference type="Proteomes" id="UP000257317">
    <property type="component" value="Unassembled WGS sequence"/>
</dbReference>
<feature type="compositionally biased region" description="Basic and acidic residues" evidence="1">
    <location>
        <begin position="145"/>
        <end position="162"/>
    </location>
</feature>
<dbReference type="Pfam" id="PF15615">
    <property type="entry name" value="TerB_C"/>
    <property type="match status" value="1"/>
</dbReference>
<proteinExistence type="predicted"/>
<dbReference type="InterPro" id="IPR028932">
    <property type="entry name" value="TerB-C"/>
</dbReference>
<dbReference type="OrthoDB" id="2663344at2"/>